<evidence type="ECO:0000313" key="6">
    <source>
        <dbReference type="EMBL" id="SAK92496.1"/>
    </source>
</evidence>
<proteinExistence type="inferred from homology"/>
<dbReference type="Gene3D" id="3.40.190.10">
    <property type="entry name" value="Periplasmic binding protein-like II"/>
    <property type="match status" value="2"/>
</dbReference>
<evidence type="ECO:0000259" key="5">
    <source>
        <dbReference type="PROSITE" id="PS50931"/>
    </source>
</evidence>
<dbReference type="SUPFAM" id="SSF53850">
    <property type="entry name" value="Periplasmic binding protein-like II"/>
    <property type="match status" value="1"/>
</dbReference>
<dbReference type="Pfam" id="PF00126">
    <property type="entry name" value="HTH_1"/>
    <property type="match status" value="1"/>
</dbReference>
<name>A0A158DDZ9_9BURK</name>
<dbReference type="InterPro" id="IPR036388">
    <property type="entry name" value="WH-like_DNA-bd_sf"/>
</dbReference>
<dbReference type="FunFam" id="1.10.10.10:FF:000001">
    <property type="entry name" value="LysR family transcriptional regulator"/>
    <property type="match status" value="1"/>
</dbReference>
<evidence type="ECO:0000256" key="1">
    <source>
        <dbReference type="ARBA" id="ARBA00009437"/>
    </source>
</evidence>
<keyword evidence="7" id="KW-1185">Reference proteome</keyword>
<protein>
    <submittedName>
        <fullName evidence="6">LysR family transcriptional regulator</fullName>
    </submittedName>
</protein>
<dbReference type="Pfam" id="PF03466">
    <property type="entry name" value="LysR_substrate"/>
    <property type="match status" value="1"/>
</dbReference>
<gene>
    <name evidence="6" type="ORF">AWB78_05025</name>
</gene>
<dbReference type="PRINTS" id="PR00039">
    <property type="entry name" value="HTHLYSR"/>
</dbReference>
<keyword evidence="2" id="KW-0805">Transcription regulation</keyword>
<keyword evidence="3" id="KW-0238">DNA-binding</keyword>
<evidence type="ECO:0000256" key="2">
    <source>
        <dbReference type="ARBA" id="ARBA00023015"/>
    </source>
</evidence>
<dbReference type="PANTHER" id="PTHR30537">
    <property type="entry name" value="HTH-TYPE TRANSCRIPTIONAL REGULATOR"/>
    <property type="match status" value="1"/>
</dbReference>
<dbReference type="GO" id="GO:0043565">
    <property type="term" value="F:sequence-specific DNA binding"/>
    <property type="evidence" value="ECO:0007669"/>
    <property type="project" value="TreeGrafter"/>
</dbReference>
<feature type="domain" description="HTH lysR-type" evidence="5">
    <location>
        <begin position="13"/>
        <end position="70"/>
    </location>
</feature>
<keyword evidence="4" id="KW-0804">Transcription</keyword>
<evidence type="ECO:0000256" key="4">
    <source>
        <dbReference type="ARBA" id="ARBA00023163"/>
    </source>
</evidence>
<dbReference type="InterPro" id="IPR000847">
    <property type="entry name" value="LysR_HTH_N"/>
</dbReference>
<dbReference type="SUPFAM" id="SSF46785">
    <property type="entry name" value="Winged helix' DNA-binding domain"/>
    <property type="match status" value="1"/>
</dbReference>
<evidence type="ECO:0000313" key="7">
    <source>
        <dbReference type="Proteomes" id="UP000071859"/>
    </source>
</evidence>
<sequence>MSSFNARRLATLPPLETLMCFEAVARLGSFTRAANELSITQSAASKQIRTLETLLGCSLFERHTRALSLSESGQRLFDDLRPLLSRIQHTISRVRHDDRNSSISVICTHAVAHYWLLPRLATFAREYPQISIDVSSTNSINEKRCTDYAFGILYGDGEWKSLETVQLFPEIVYPIYSPSHYTESIPENVSELAQSPLIHLDSSDWDCLDWRDWFAQFSYDFTPAPFLTFNQTGLVYEAARLGLGIGLGWDFIVTSPVRIGELCAIPDMALVTGRHDHLVHPRGKALTKDEATFRDWLIGSV</sequence>
<dbReference type="RefSeq" id="WP_062608603.1">
    <property type="nucleotide sequence ID" value="NZ_FCOX02000030.1"/>
</dbReference>
<dbReference type="GO" id="GO:0006351">
    <property type="term" value="P:DNA-templated transcription"/>
    <property type="evidence" value="ECO:0007669"/>
    <property type="project" value="TreeGrafter"/>
</dbReference>
<dbReference type="Proteomes" id="UP000071859">
    <property type="component" value="Unassembled WGS sequence"/>
</dbReference>
<dbReference type="Gene3D" id="1.10.10.10">
    <property type="entry name" value="Winged helix-like DNA-binding domain superfamily/Winged helix DNA-binding domain"/>
    <property type="match status" value="1"/>
</dbReference>
<dbReference type="EMBL" id="FCOX02000030">
    <property type="protein sequence ID" value="SAK92496.1"/>
    <property type="molecule type" value="Genomic_DNA"/>
</dbReference>
<dbReference type="InterPro" id="IPR005119">
    <property type="entry name" value="LysR_subst-bd"/>
</dbReference>
<dbReference type="AlphaFoldDB" id="A0A158DDZ9"/>
<dbReference type="GO" id="GO:0003700">
    <property type="term" value="F:DNA-binding transcription factor activity"/>
    <property type="evidence" value="ECO:0007669"/>
    <property type="project" value="InterPro"/>
</dbReference>
<reference evidence="6" key="1">
    <citation type="submission" date="2016-01" db="EMBL/GenBank/DDBJ databases">
        <authorList>
            <person name="Peeters C."/>
        </authorList>
    </citation>
    <scope>NUCLEOTIDE SEQUENCE</scope>
    <source>
        <strain evidence="6">LMG 29321</strain>
    </source>
</reference>
<dbReference type="PROSITE" id="PS50931">
    <property type="entry name" value="HTH_LYSR"/>
    <property type="match status" value="1"/>
</dbReference>
<dbReference type="PANTHER" id="PTHR30537:SF79">
    <property type="entry name" value="TRANSCRIPTIONAL REGULATOR-RELATED"/>
    <property type="match status" value="1"/>
</dbReference>
<comment type="similarity">
    <text evidence="1">Belongs to the LysR transcriptional regulatory family.</text>
</comment>
<comment type="caution">
    <text evidence="6">The sequence shown here is derived from an EMBL/GenBank/DDBJ whole genome shotgun (WGS) entry which is preliminary data.</text>
</comment>
<organism evidence="6 7">
    <name type="scientific">Caballeronia calidae</name>
    <dbReference type="NCBI Taxonomy" id="1777139"/>
    <lineage>
        <taxon>Bacteria</taxon>
        <taxon>Pseudomonadati</taxon>
        <taxon>Pseudomonadota</taxon>
        <taxon>Betaproteobacteria</taxon>
        <taxon>Burkholderiales</taxon>
        <taxon>Burkholderiaceae</taxon>
        <taxon>Caballeronia</taxon>
    </lineage>
</organism>
<accession>A0A158DDZ9</accession>
<dbReference type="InterPro" id="IPR058163">
    <property type="entry name" value="LysR-type_TF_proteobact-type"/>
</dbReference>
<dbReference type="InterPro" id="IPR036390">
    <property type="entry name" value="WH_DNA-bd_sf"/>
</dbReference>
<evidence type="ECO:0000256" key="3">
    <source>
        <dbReference type="ARBA" id="ARBA00023125"/>
    </source>
</evidence>
<dbReference type="OrthoDB" id="8937058at2"/>